<dbReference type="PROSITE" id="PS50048">
    <property type="entry name" value="ZN2_CY6_FUNGAL_2"/>
    <property type="match status" value="1"/>
</dbReference>
<feature type="compositionally biased region" description="Polar residues" evidence="8">
    <location>
        <begin position="92"/>
        <end position="108"/>
    </location>
</feature>
<reference evidence="10 11" key="1">
    <citation type="journal article" date="2019" name="Sci. Rep.">
        <title>Comparative genomics of chytrid fungi reveal insights into the obligate biotrophic and pathogenic lifestyle of Synchytrium endobioticum.</title>
        <authorList>
            <person name="van de Vossenberg B.T.L.H."/>
            <person name="Warris S."/>
            <person name="Nguyen H.D.T."/>
            <person name="van Gent-Pelzer M.P.E."/>
            <person name="Joly D.L."/>
            <person name="van de Geest H.C."/>
            <person name="Bonants P.J.M."/>
            <person name="Smith D.S."/>
            <person name="Levesque C.A."/>
            <person name="van der Lee T.A.J."/>
        </authorList>
    </citation>
    <scope>NUCLEOTIDE SEQUENCE [LARGE SCALE GENOMIC DNA]</scope>
    <source>
        <strain evidence="10 11">JEL517</strain>
    </source>
</reference>
<dbReference type="InterPro" id="IPR056751">
    <property type="entry name" value="PAS_13"/>
</dbReference>
<comment type="subcellular location">
    <subcellularLocation>
        <location evidence="1">Nucleus</location>
    </subcellularLocation>
</comment>
<dbReference type="GeneID" id="42005965"/>
<dbReference type="OrthoDB" id="65716at2759"/>
<keyword evidence="4" id="KW-0805">Transcription regulation</keyword>
<sequence>MDYEDGDSQEYTGKSPRREKPNQFTISASKKRKVSHACVYCRRSHMTCDESRPCQRCIKRKIAHLCHDEVSKPSSSPPPPGNASPSGASVDLSRSMQQSSNSPLLDSQNQQFYLPPQLNEDSSQTDFLINSNTEYGYMPPLFASEHVGGEFVAFDLLASLAGGEITDIGLSPPTGSDDDGSLNYHRMAAASRAGPSNLLEPQQQYMSPKMTNGMSNGSSSSLVDSPSNLNYPEELPMQPSAETVDTPEPMSTEMSSQTVNGIPVKSKTEKFILTAADRMDDTKNNDRLTQYIATKFEAGLLKPYNYVQGYERMSRWMEGHVSGPSKLRILNIINALRPAFRNVGQTVTEMDLVWAEEAFERHMLEYDRTFSAMGMPACLWRRTGEIMKANREFAALLGIELAQLKDGKVCMYELMTEHSAVNYWEKYGSIAFDLSQKAVLTTSTLQDPSNPNGKLPIFCSFSFTIRRDRHGLPLMIVGNFLPVSPPEASVTY</sequence>
<dbReference type="Proteomes" id="UP000319731">
    <property type="component" value="Unassembled WGS sequence"/>
</dbReference>
<evidence type="ECO:0000313" key="10">
    <source>
        <dbReference type="EMBL" id="TPX32048.1"/>
    </source>
</evidence>
<evidence type="ECO:0000259" key="9">
    <source>
        <dbReference type="PROSITE" id="PS50048"/>
    </source>
</evidence>
<evidence type="ECO:0000313" key="11">
    <source>
        <dbReference type="Proteomes" id="UP000319731"/>
    </source>
</evidence>
<dbReference type="PROSITE" id="PS00463">
    <property type="entry name" value="ZN2_CY6_FUNGAL_1"/>
    <property type="match status" value="1"/>
</dbReference>
<dbReference type="CDD" id="cd00067">
    <property type="entry name" value="GAL4"/>
    <property type="match status" value="1"/>
</dbReference>
<evidence type="ECO:0000256" key="2">
    <source>
        <dbReference type="ARBA" id="ARBA00022723"/>
    </source>
</evidence>
<feature type="domain" description="Zn(2)-C6 fungal-type" evidence="9">
    <location>
        <begin position="37"/>
        <end position="66"/>
    </location>
</feature>
<dbReference type="PANTHER" id="PTHR31986">
    <property type="entry name" value="REGULATOR OF DRUG SENSITIVITY 2"/>
    <property type="match status" value="1"/>
</dbReference>
<feature type="region of interest" description="Disordered" evidence="8">
    <location>
        <begin position="69"/>
        <end position="108"/>
    </location>
</feature>
<keyword evidence="7" id="KW-0539">Nucleus</keyword>
<keyword evidence="3" id="KW-0862">Zinc</keyword>
<feature type="compositionally biased region" description="Low complexity" evidence="8">
    <location>
        <begin position="212"/>
        <end position="230"/>
    </location>
</feature>
<dbReference type="GO" id="GO:0008270">
    <property type="term" value="F:zinc ion binding"/>
    <property type="evidence" value="ECO:0007669"/>
    <property type="project" value="InterPro"/>
</dbReference>
<dbReference type="GO" id="GO:0000981">
    <property type="term" value="F:DNA-binding transcription factor activity, RNA polymerase II-specific"/>
    <property type="evidence" value="ECO:0007669"/>
    <property type="project" value="InterPro"/>
</dbReference>
<dbReference type="Pfam" id="PF00172">
    <property type="entry name" value="Zn_clus"/>
    <property type="match status" value="1"/>
</dbReference>
<dbReference type="GO" id="GO:0000977">
    <property type="term" value="F:RNA polymerase II transcription regulatory region sequence-specific DNA binding"/>
    <property type="evidence" value="ECO:0007669"/>
    <property type="project" value="TreeGrafter"/>
</dbReference>
<feature type="region of interest" description="Disordered" evidence="8">
    <location>
        <begin position="207"/>
        <end position="259"/>
    </location>
</feature>
<dbReference type="GO" id="GO:0005634">
    <property type="term" value="C:nucleus"/>
    <property type="evidence" value="ECO:0007669"/>
    <property type="project" value="UniProtKB-SubCell"/>
</dbReference>
<keyword evidence="5" id="KW-0238">DNA-binding</keyword>
<dbReference type="FunFam" id="4.10.240.10:FF:000002">
    <property type="entry name" value="Zn cluster transcription factor Rds2"/>
    <property type="match status" value="1"/>
</dbReference>
<gene>
    <name evidence="10" type="ORF">SmJEL517_g04740</name>
</gene>
<dbReference type="AlphaFoldDB" id="A0A507BY45"/>
<dbReference type="PANTHER" id="PTHR31986:SF7">
    <property type="entry name" value="REGULATOR OF DRUG SENSITIVITY 2"/>
    <property type="match status" value="1"/>
</dbReference>
<dbReference type="EMBL" id="QEAO01000035">
    <property type="protein sequence ID" value="TPX32048.1"/>
    <property type="molecule type" value="Genomic_DNA"/>
</dbReference>
<evidence type="ECO:0000256" key="6">
    <source>
        <dbReference type="ARBA" id="ARBA00023163"/>
    </source>
</evidence>
<dbReference type="SMART" id="SM00066">
    <property type="entry name" value="GAL4"/>
    <property type="match status" value="1"/>
</dbReference>
<organism evidence="10 11">
    <name type="scientific">Synchytrium microbalum</name>
    <dbReference type="NCBI Taxonomy" id="1806994"/>
    <lineage>
        <taxon>Eukaryota</taxon>
        <taxon>Fungi</taxon>
        <taxon>Fungi incertae sedis</taxon>
        <taxon>Chytridiomycota</taxon>
        <taxon>Chytridiomycota incertae sedis</taxon>
        <taxon>Chytridiomycetes</taxon>
        <taxon>Synchytriales</taxon>
        <taxon>Synchytriaceae</taxon>
        <taxon>Synchytrium</taxon>
    </lineage>
</organism>
<dbReference type="SUPFAM" id="SSF57701">
    <property type="entry name" value="Zn2/Cys6 DNA-binding domain"/>
    <property type="match status" value="1"/>
</dbReference>
<keyword evidence="2" id="KW-0479">Metal-binding</keyword>
<feature type="region of interest" description="Disordered" evidence="8">
    <location>
        <begin position="1"/>
        <end position="28"/>
    </location>
</feature>
<dbReference type="Gene3D" id="4.10.240.10">
    <property type="entry name" value="Zn(2)-C6 fungal-type DNA-binding domain"/>
    <property type="match status" value="1"/>
</dbReference>
<evidence type="ECO:0000256" key="4">
    <source>
        <dbReference type="ARBA" id="ARBA00023015"/>
    </source>
</evidence>
<dbReference type="InterPro" id="IPR053045">
    <property type="entry name" value="Zinc_cluster_trans_reg"/>
</dbReference>
<proteinExistence type="predicted"/>
<comment type="caution">
    <text evidence="10">The sequence shown here is derived from an EMBL/GenBank/DDBJ whole genome shotgun (WGS) entry which is preliminary data.</text>
</comment>
<evidence type="ECO:0000256" key="5">
    <source>
        <dbReference type="ARBA" id="ARBA00023125"/>
    </source>
</evidence>
<dbReference type="RefSeq" id="XP_031023322.1">
    <property type="nucleotide sequence ID" value="XM_031170668.1"/>
</dbReference>
<protein>
    <recommendedName>
        <fullName evidence="9">Zn(2)-C6 fungal-type domain-containing protein</fullName>
    </recommendedName>
</protein>
<dbReference type="Pfam" id="PF24990">
    <property type="entry name" value="PAS_13"/>
    <property type="match status" value="1"/>
</dbReference>
<dbReference type="STRING" id="1806994.A0A507BY45"/>
<evidence type="ECO:0000256" key="1">
    <source>
        <dbReference type="ARBA" id="ARBA00004123"/>
    </source>
</evidence>
<dbReference type="InterPro" id="IPR036864">
    <property type="entry name" value="Zn2-C6_fun-type_DNA-bd_sf"/>
</dbReference>
<accession>A0A507BY45</accession>
<evidence type="ECO:0000256" key="8">
    <source>
        <dbReference type="SAM" id="MobiDB-lite"/>
    </source>
</evidence>
<name>A0A507BY45_9FUNG</name>
<keyword evidence="6" id="KW-0804">Transcription</keyword>
<evidence type="ECO:0000256" key="3">
    <source>
        <dbReference type="ARBA" id="ARBA00022833"/>
    </source>
</evidence>
<dbReference type="InterPro" id="IPR001138">
    <property type="entry name" value="Zn2Cys6_DnaBD"/>
</dbReference>
<keyword evidence="11" id="KW-1185">Reference proteome</keyword>
<evidence type="ECO:0000256" key="7">
    <source>
        <dbReference type="ARBA" id="ARBA00023242"/>
    </source>
</evidence>